<evidence type="ECO:0000313" key="2">
    <source>
        <dbReference type="Proteomes" id="UP000499080"/>
    </source>
</evidence>
<proteinExistence type="predicted"/>
<protein>
    <submittedName>
        <fullName evidence="1">Uncharacterized protein</fullName>
    </submittedName>
</protein>
<comment type="caution">
    <text evidence="1">The sequence shown here is derived from an EMBL/GenBank/DDBJ whole genome shotgun (WGS) entry which is preliminary data.</text>
</comment>
<dbReference type="AlphaFoldDB" id="A0A4Y2BTN4"/>
<organism evidence="1 2">
    <name type="scientific">Araneus ventricosus</name>
    <name type="common">Orbweaver spider</name>
    <name type="synonym">Epeira ventricosa</name>
    <dbReference type="NCBI Taxonomy" id="182803"/>
    <lineage>
        <taxon>Eukaryota</taxon>
        <taxon>Metazoa</taxon>
        <taxon>Ecdysozoa</taxon>
        <taxon>Arthropoda</taxon>
        <taxon>Chelicerata</taxon>
        <taxon>Arachnida</taxon>
        <taxon>Araneae</taxon>
        <taxon>Araneomorphae</taxon>
        <taxon>Entelegynae</taxon>
        <taxon>Araneoidea</taxon>
        <taxon>Araneidae</taxon>
        <taxon>Araneus</taxon>
    </lineage>
</organism>
<dbReference type="Proteomes" id="UP000499080">
    <property type="component" value="Unassembled WGS sequence"/>
</dbReference>
<sequence>MLPQLCIVPNPSHYLDSKSNGIVSESGGIHEFRFDPDFTILSSEIELSYRGSGDLVARFRFRIRRVPNSKPDSADLHSLTVNENLAHRVLDVLPLVWYRN</sequence>
<dbReference type="EMBL" id="BGPR01000113">
    <property type="protein sequence ID" value="GBL95591.1"/>
    <property type="molecule type" value="Genomic_DNA"/>
</dbReference>
<gene>
    <name evidence="1" type="ORF">AVEN_24803_1</name>
</gene>
<reference evidence="1 2" key="1">
    <citation type="journal article" date="2019" name="Sci. Rep.">
        <title>Orb-weaving spider Araneus ventricosus genome elucidates the spidroin gene catalogue.</title>
        <authorList>
            <person name="Kono N."/>
            <person name="Nakamura H."/>
            <person name="Ohtoshi R."/>
            <person name="Moran D.A.P."/>
            <person name="Shinohara A."/>
            <person name="Yoshida Y."/>
            <person name="Fujiwara M."/>
            <person name="Mori M."/>
            <person name="Tomita M."/>
            <person name="Arakawa K."/>
        </authorList>
    </citation>
    <scope>NUCLEOTIDE SEQUENCE [LARGE SCALE GENOMIC DNA]</scope>
</reference>
<name>A0A4Y2BTN4_ARAVE</name>
<keyword evidence="2" id="KW-1185">Reference proteome</keyword>
<accession>A0A4Y2BTN4</accession>
<evidence type="ECO:0000313" key="1">
    <source>
        <dbReference type="EMBL" id="GBL95591.1"/>
    </source>
</evidence>